<feature type="chain" id="PRO_5019001547" evidence="2">
    <location>
        <begin position="21"/>
        <end position="166"/>
    </location>
</feature>
<dbReference type="AlphaFoldDB" id="A0A420W7W3"/>
<dbReference type="PROSITE" id="PS50005">
    <property type="entry name" value="TPR"/>
    <property type="match status" value="1"/>
</dbReference>
<sequence length="166" mass="19228">MMRRFLVLIPIFLFSCTTSNDVSKSLSTVLPPPKTVLDRKLEGSMPQELPVTPSVDVKKLDPCTRHLLFADQYITASDYDSAADEVREAGKYCSHDDPRYNYMKAVVLDAKERKEEAYEYYYKAAKGYIEKGDYESAFKCYSNMLSIKPYGKEVEELKKYFQDEDY</sequence>
<dbReference type="InterPro" id="IPR019734">
    <property type="entry name" value="TPR_rpt"/>
</dbReference>
<evidence type="ECO:0000313" key="4">
    <source>
        <dbReference type="Proteomes" id="UP000280881"/>
    </source>
</evidence>
<name>A0A420W7W3_9BACT</name>
<dbReference type="RefSeq" id="WP_211321802.1">
    <property type="nucleotide sequence ID" value="NZ_RBIE01000001.1"/>
</dbReference>
<dbReference type="Proteomes" id="UP000280881">
    <property type="component" value="Unassembled WGS sequence"/>
</dbReference>
<reference evidence="3 4" key="1">
    <citation type="submission" date="2018-10" db="EMBL/GenBank/DDBJ databases">
        <title>Genomic Encyclopedia of Type Strains, Phase IV (KMG-IV): sequencing the most valuable type-strain genomes for metagenomic binning, comparative biology and taxonomic classification.</title>
        <authorList>
            <person name="Goeker M."/>
        </authorList>
    </citation>
    <scope>NUCLEOTIDE SEQUENCE [LARGE SCALE GENOMIC DNA]</scope>
    <source>
        <strain evidence="3 4">DSM 15521</strain>
    </source>
</reference>
<organism evidence="3 4">
    <name type="scientific">Thermovibrio guaymasensis</name>
    <dbReference type="NCBI Taxonomy" id="240167"/>
    <lineage>
        <taxon>Bacteria</taxon>
        <taxon>Pseudomonadati</taxon>
        <taxon>Aquificota</taxon>
        <taxon>Aquificia</taxon>
        <taxon>Desulfurobacteriales</taxon>
        <taxon>Desulfurobacteriaceae</taxon>
        <taxon>Thermovibrio</taxon>
    </lineage>
</organism>
<comment type="caution">
    <text evidence="3">The sequence shown here is derived from an EMBL/GenBank/DDBJ whole genome shotgun (WGS) entry which is preliminary data.</text>
</comment>
<dbReference type="InterPro" id="IPR011990">
    <property type="entry name" value="TPR-like_helical_dom_sf"/>
</dbReference>
<dbReference type="SUPFAM" id="SSF48452">
    <property type="entry name" value="TPR-like"/>
    <property type="match status" value="1"/>
</dbReference>
<dbReference type="Gene3D" id="1.25.40.10">
    <property type="entry name" value="Tetratricopeptide repeat domain"/>
    <property type="match status" value="1"/>
</dbReference>
<proteinExistence type="predicted"/>
<evidence type="ECO:0000313" key="3">
    <source>
        <dbReference type="EMBL" id="RKQ63389.1"/>
    </source>
</evidence>
<keyword evidence="4" id="KW-1185">Reference proteome</keyword>
<feature type="signal peptide" evidence="2">
    <location>
        <begin position="1"/>
        <end position="20"/>
    </location>
</feature>
<feature type="repeat" description="TPR" evidence="1">
    <location>
        <begin position="118"/>
        <end position="151"/>
    </location>
</feature>
<evidence type="ECO:0000256" key="2">
    <source>
        <dbReference type="SAM" id="SignalP"/>
    </source>
</evidence>
<accession>A0A420W7W3</accession>
<protein>
    <submittedName>
        <fullName evidence="3">Uncharacterized protein</fullName>
    </submittedName>
</protein>
<keyword evidence="1" id="KW-0802">TPR repeat</keyword>
<keyword evidence="2" id="KW-0732">Signal</keyword>
<gene>
    <name evidence="3" type="ORF">C7457_0260</name>
</gene>
<dbReference type="PROSITE" id="PS51257">
    <property type="entry name" value="PROKAR_LIPOPROTEIN"/>
    <property type="match status" value="1"/>
</dbReference>
<evidence type="ECO:0000256" key="1">
    <source>
        <dbReference type="PROSITE-ProRule" id="PRU00339"/>
    </source>
</evidence>
<dbReference type="EMBL" id="RBIE01000001">
    <property type="protein sequence ID" value="RKQ63389.1"/>
    <property type="molecule type" value="Genomic_DNA"/>
</dbReference>